<comment type="caution">
    <text evidence="1">The sequence shown here is derived from an EMBL/GenBank/DDBJ whole genome shotgun (WGS) entry which is preliminary data.</text>
</comment>
<organism evidence="1 2">
    <name type="scientific">Thioflexithrix psekupsensis</name>
    <dbReference type="NCBI Taxonomy" id="1570016"/>
    <lineage>
        <taxon>Bacteria</taxon>
        <taxon>Pseudomonadati</taxon>
        <taxon>Pseudomonadota</taxon>
        <taxon>Gammaproteobacteria</taxon>
        <taxon>Thiotrichales</taxon>
        <taxon>Thioflexithrix</taxon>
    </lineage>
</organism>
<dbReference type="RefSeq" id="WP_086487988.1">
    <property type="nucleotide sequence ID" value="NZ_MSLT01000012.1"/>
</dbReference>
<keyword evidence="2" id="KW-1185">Reference proteome</keyword>
<accession>A0A251X8F5</accession>
<protein>
    <submittedName>
        <fullName evidence="1">Uncharacterized protein</fullName>
    </submittedName>
</protein>
<dbReference type="AlphaFoldDB" id="A0A251X8F5"/>
<dbReference type="EMBL" id="MSLT01000012">
    <property type="protein sequence ID" value="OUD14205.1"/>
    <property type="molecule type" value="Genomic_DNA"/>
</dbReference>
<name>A0A251X8F5_9GAMM</name>
<reference evidence="1 2" key="1">
    <citation type="submission" date="2016-12" db="EMBL/GenBank/DDBJ databases">
        <title>Thioflexothrix psekupsii D3 genome sequencing and assembly.</title>
        <authorList>
            <person name="Fomenkov A."/>
            <person name="Vincze T."/>
            <person name="Grabovich M."/>
            <person name="Anton B.P."/>
            <person name="Dubinina G."/>
            <person name="Orlova M."/>
            <person name="Belousova E."/>
            <person name="Roberts R.J."/>
        </authorList>
    </citation>
    <scope>NUCLEOTIDE SEQUENCE [LARGE SCALE GENOMIC DNA]</scope>
    <source>
        <strain evidence="1">D3</strain>
    </source>
</reference>
<evidence type="ECO:0000313" key="1">
    <source>
        <dbReference type="EMBL" id="OUD14205.1"/>
    </source>
</evidence>
<dbReference type="Proteomes" id="UP000194798">
    <property type="component" value="Unassembled WGS sequence"/>
</dbReference>
<dbReference type="OrthoDB" id="9768666at2"/>
<proteinExistence type="predicted"/>
<gene>
    <name evidence="1" type="ORF">TPSD3_07695</name>
</gene>
<sequence>MSLHQQIIQQFIDQKPAVTPAQQTALLAHIQPFFGSVTHLGNLADTLADWCMDNNIDLDLSEATRAAGNPPAKPVTPEEYKRLVEGIINVINPHQTVAQTSTNQEGKAK</sequence>
<evidence type="ECO:0000313" key="2">
    <source>
        <dbReference type="Proteomes" id="UP000194798"/>
    </source>
</evidence>